<dbReference type="PROSITE" id="PS50043">
    <property type="entry name" value="HTH_LUXR_2"/>
    <property type="match status" value="1"/>
</dbReference>
<evidence type="ECO:0000313" key="6">
    <source>
        <dbReference type="Proteomes" id="UP001236795"/>
    </source>
</evidence>
<keyword evidence="6" id="KW-1185">Reference proteome</keyword>
<sequence>MAAILDEASDLNVMDVCGGDEVTAAVRRWAPEVLVAALPASSDRVTLMMGALQNLGCPPKTVLLIPDTEGHVACEALRGGAAAVLCPDGDPETLRNTISAVAAGNRVFTSTAIASLVGALDRAALPPDVHARAKALTAREAEVCTMLAAGLSNAEIGRSLLLSPATIKDHLSVIYGKLGTRNRVETAVLADRLGLSGCGPAVGTVERYRQAAAS</sequence>
<reference evidence="5 6" key="1">
    <citation type="submission" date="2023-07" db="EMBL/GenBank/DDBJ databases">
        <title>Genomic Encyclopedia of Type Strains, Phase IV (KMG-IV): sequencing the most valuable type-strain genomes for metagenomic binning, comparative biology and taxonomic classification.</title>
        <authorList>
            <person name="Goeker M."/>
        </authorList>
    </citation>
    <scope>NUCLEOTIDE SEQUENCE [LARGE SCALE GENOMIC DNA]</scope>
    <source>
        <strain evidence="5 6">DSM 40573</strain>
    </source>
</reference>
<evidence type="ECO:0000313" key="5">
    <source>
        <dbReference type="EMBL" id="MDQ0485623.1"/>
    </source>
</evidence>
<keyword evidence="2 5" id="KW-0238">DNA-binding</keyword>
<dbReference type="Pfam" id="PF00196">
    <property type="entry name" value="GerE"/>
    <property type="match status" value="1"/>
</dbReference>
<dbReference type="PRINTS" id="PR00038">
    <property type="entry name" value="HTHLUXR"/>
</dbReference>
<dbReference type="PANTHER" id="PTHR43214:SF24">
    <property type="entry name" value="TRANSCRIPTIONAL REGULATORY PROTEIN NARL-RELATED"/>
    <property type="match status" value="1"/>
</dbReference>
<evidence type="ECO:0000256" key="3">
    <source>
        <dbReference type="ARBA" id="ARBA00023163"/>
    </source>
</evidence>
<dbReference type="InterPro" id="IPR000792">
    <property type="entry name" value="Tscrpt_reg_LuxR_C"/>
</dbReference>
<keyword evidence="1" id="KW-0805">Transcription regulation</keyword>
<accession>A0ABU0K8D1</accession>
<dbReference type="Proteomes" id="UP001236795">
    <property type="component" value="Unassembled WGS sequence"/>
</dbReference>
<dbReference type="EMBL" id="JAUSWC010000002">
    <property type="protein sequence ID" value="MDQ0485623.1"/>
    <property type="molecule type" value="Genomic_DNA"/>
</dbReference>
<comment type="caution">
    <text evidence="5">The sequence shown here is derived from an EMBL/GenBank/DDBJ whole genome shotgun (WGS) entry which is preliminary data.</text>
</comment>
<evidence type="ECO:0000259" key="4">
    <source>
        <dbReference type="PROSITE" id="PS50043"/>
    </source>
</evidence>
<dbReference type="PANTHER" id="PTHR43214">
    <property type="entry name" value="TWO-COMPONENT RESPONSE REGULATOR"/>
    <property type="match status" value="1"/>
</dbReference>
<dbReference type="CDD" id="cd06170">
    <property type="entry name" value="LuxR_C_like"/>
    <property type="match status" value="1"/>
</dbReference>
<dbReference type="Gene3D" id="3.40.50.2300">
    <property type="match status" value="1"/>
</dbReference>
<feature type="domain" description="HTH luxR-type" evidence="4">
    <location>
        <begin position="129"/>
        <end position="194"/>
    </location>
</feature>
<dbReference type="SUPFAM" id="SSF46894">
    <property type="entry name" value="C-terminal effector domain of the bipartite response regulators"/>
    <property type="match status" value="1"/>
</dbReference>
<proteinExistence type="predicted"/>
<dbReference type="InterPro" id="IPR016032">
    <property type="entry name" value="Sig_transdc_resp-reg_C-effctor"/>
</dbReference>
<evidence type="ECO:0000256" key="2">
    <source>
        <dbReference type="ARBA" id="ARBA00023125"/>
    </source>
</evidence>
<keyword evidence="3" id="KW-0804">Transcription</keyword>
<dbReference type="InterPro" id="IPR039420">
    <property type="entry name" value="WalR-like"/>
</dbReference>
<protein>
    <submittedName>
        <fullName evidence="5">DNA-binding NarL/FixJ family response regulator</fullName>
    </submittedName>
</protein>
<name>A0ABU0K8D1_9ACTN</name>
<organism evidence="5 6">
    <name type="scientific">Streptomyces thermodiastaticus</name>
    <dbReference type="NCBI Taxonomy" id="44061"/>
    <lineage>
        <taxon>Bacteria</taxon>
        <taxon>Bacillati</taxon>
        <taxon>Actinomycetota</taxon>
        <taxon>Actinomycetes</taxon>
        <taxon>Kitasatosporales</taxon>
        <taxon>Streptomycetaceae</taxon>
        <taxon>Streptomyces</taxon>
    </lineage>
</organism>
<gene>
    <name evidence="5" type="ORF">QO019_000454</name>
</gene>
<dbReference type="GO" id="GO:0003677">
    <property type="term" value="F:DNA binding"/>
    <property type="evidence" value="ECO:0007669"/>
    <property type="project" value="UniProtKB-KW"/>
</dbReference>
<dbReference type="SMART" id="SM00421">
    <property type="entry name" value="HTH_LUXR"/>
    <property type="match status" value="1"/>
</dbReference>
<evidence type="ECO:0000256" key="1">
    <source>
        <dbReference type="ARBA" id="ARBA00023015"/>
    </source>
</evidence>